<keyword evidence="1" id="KW-0812">Transmembrane</keyword>
<organism evidence="2 3">
    <name type="scientific">Grimontia hollisae</name>
    <name type="common">Vibrio hollisae</name>
    <dbReference type="NCBI Taxonomy" id="673"/>
    <lineage>
        <taxon>Bacteria</taxon>
        <taxon>Pseudomonadati</taxon>
        <taxon>Pseudomonadota</taxon>
        <taxon>Gammaproteobacteria</taxon>
        <taxon>Vibrionales</taxon>
        <taxon>Vibrionaceae</taxon>
        <taxon>Grimontia</taxon>
    </lineage>
</organism>
<sequence>MGRRHRRRSHGSMMISDSVKITARLPWWGSVLFGLISFFVFYFGLPAFLESKISDLNGNPSSQALDSIFMRRIHWFEWLGIACGLIGAFFGIRNYFVSSQSGYEERGLVSILAKLISRNIN</sequence>
<dbReference type="Proteomes" id="UP000254512">
    <property type="component" value="Unassembled WGS sequence"/>
</dbReference>
<feature type="transmembrane region" description="Helical" evidence="1">
    <location>
        <begin position="21"/>
        <end position="45"/>
    </location>
</feature>
<keyword evidence="1" id="KW-0472">Membrane</keyword>
<gene>
    <name evidence="2" type="ORF">NCTC11645_01950</name>
</gene>
<dbReference type="RefSeq" id="WP_147292695.1">
    <property type="nucleotide sequence ID" value="NZ_CABMOB010000001.1"/>
</dbReference>
<dbReference type="EMBL" id="UGHD01000002">
    <property type="protein sequence ID" value="STO57558.1"/>
    <property type="molecule type" value="Genomic_DNA"/>
</dbReference>
<evidence type="ECO:0000256" key="1">
    <source>
        <dbReference type="SAM" id="Phobius"/>
    </source>
</evidence>
<evidence type="ECO:0000313" key="2">
    <source>
        <dbReference type="EMBL" id="STO57558.1"/>
    </source>
</evidence>
<proteinExistence type="predicted"/>
<protein>
    <submittedName>
        <fullName evidence="2">Uncharacterized protein</fullName>
    </submittedName>
</protein>
<feature type="transmembrane region" description="Helical" evidence="1">
    <location>
        <begin position="75"/>
        <end position="96"/>
    </location>
</feature>
<reference evidence="2 3" key="1">
    <citation type="submission" date="2018-06" db="EMBL/GenBank/DDBJ databases">
        <authorList>
            <consortium name="Pathogen Informatics"/>
            <person name="Doyle S."/>
        </authorList>
    </citation>
    <scope>NUCLEOTIDE SEQUENCE [LARGE SCALE GENOMIC DNA]</scope>
    <source>
        <strain evidence="2 3">NCTC11645</strain>
    </source>
</reference>
<keyword evidence="1" id="KW-1133">Transmembrane helix</keyword>
<dbReference type="AlphaFoldDB" id="A0A377HMV3"/>
<name>A0A377HMV3_GRIHO</name>
<evidence type="ECO:0000313" key="3">
    <source>
        <dbReference type="Proteomes" id="UP000254512"/>
    </source>
</evidence>
<accession>A0A377HMV3</accession>